<comment type="caution">
    <text evidence="1">The sequence shown here is derived from an EMBL/GenBank/DDBJ whole genome shotgun (WGS) entry which is preliminary data.</text>
</comment>
<name>A0ACB9FFB2_ARCLA</name>
<keyword evidence="2" id="KW-1185">Reference proteome</keyword>
<protein>
    <submittedName>
        <fullName evidence="1">Uncharacterized protein</fullName>
    </submittedName>
</protein>
<gene>
    <name evidence="1" type="ORF">L6452_00646</name>
</gene>
<evidence type="ECO:0000313" key="2">
    <source>
        <dbReference type="Proteomes" id="UP001055879"/>
    </source>
</evidence>
<dbReference type="Proteomes" id="UP001055879">
    <property type="component" value="Linkage Group LG01"/>
</dbReference>
<reference evidence="1 2" key="2">
    <citation type="journal article" date="2022" name="Mol. Ecol. Resour.">
        <title>The genomes of chicory, endive, great burdock and yacon provide insights into Asteraceae paleo-polyploidization history and plant inulin production.</title>
        <authorList>
            <person name="Fan W."/>
            <person name="Wang S."/>
            <person name="Wang H."/>
            <person name="Wang A."/>
            <person name="Jiang F."/>
            <person name="Liu H."/>
            <person name="Zhao H."/>
            <person name="Xu D."/>
            <person name="Zhang Y."/>
        </authorList>
    </citation>
    <scope>NUCLEOTIDE SEQUENCE [LARGE SCALE GENOMIC DNA]</scope>
    <source>
        <strain evidence="2">cv. Niubang</strain>
    </source>
</reference>
<proteinExistence type="predicted"/>
<evidence type="ECO:0000313" key="1">
    <source>
        <dbReference type="EMBL" id="KAI3769540.1"/>
    </source>
</evidence>
<organism evidence="1 2">
    <name type="scientific">Arctium lappa</name>
    <name type="common">Greater burdock</name>
    <name type="synonym">Lappa major</name>
    <dbReference type="NCBI Taxonomy" id="4217"/>
    <lineage>
        <taxon>Eukaryota</taxon>
        <taxon>Viridiplantae</taxon>
        <taxon>Streptophyta</taxon>
        <taxon>Embryophyta</taxon>
        <taxon>Tracheophyta</taxon>
        <taxon>Spermatophyta</taxon>
        <taxon>Magnoliopsida</taxon>
        <taxon>eudicotyledons</taxon>
        <taxon>Gunneridae</taxon>
        <taxon>Pentapetalae</taxon>
        <taxon>asterids</taxon>
        <taxon>campanulids</taxon>
        <taxon>Asterales</taxon>
        <taxon>Asteraceae</taxon>
        <taxon>Carduoideae</taxon>
        <taxon>Cardueae</taxon>
        <taxon>Arctiinae</taxon>
        <taxon>Arctium</taxon>
    </lineage>
</organism>
<accession>A0ACB9FFB2</accession>
<dbReference type="EMBL" id="CM042047">
    <property type="protein sequence ID" value="KAI3769540.1"/>
    <property type="molecule type" value="Genomic_DNA"/>
</dbReference>
<sequence length="219" mass="24295">MSSTVPFLWMRIRLFWPPMLNMETYGPPLLTGRSDNAVKNHWNSTLKRRRFHEINTTDCGGGDFKMISLSCGSTNFPTSGTPTNVDDEYDPMTALSLAPPGNGVMGGCELTVTESRTEGLPAGFWDVMRDVIAREKMPSLVGILRRRRTKSSDGGGSVGRHLHNLIHHRVLCLHRLEWEASTDSSPILIRNRVGSKIINNRLTVGKVAPTTSFGVQFVT</sequence>
<reference evidence="2" key="1">
    <citation type="journal article" date="2022" name="Mol. Ecol. Resour.">
        <title>The genomes of chicory, endive, great burdock and yacon provide insights into Asteraceae palaeo-polyploidization history and plant inulin production.</title>
        <authorList>
            <person name="Fan W."/>
            <person name="Wang S."/>
            <person name="Wang H."/>
            <person name="Wang A."/>
            <person name="Jiang F."/>
            <person name="Liu H."/>
            <person name="Zhao H."/>
            <person name="Xu D."/>
            <person name="Zhang Y."/>
        </authorList>
    </citation>
    <scope>NUCLEOTIDE SEQUENCE [LARGE SCALE GENOMIC DNA]</scope>
    <source>
        <strain evidence="2">cv. Niubang</strain>
    </source>
</reference>